<protein>
    <submittedName>
        <fullName evidence="1">Uncharacterized protein</fullName>
    </submittedName>
</protein>
<gene>
    <name evidence="1" type="ORF">Pmgp_01275</name>
</gene>
<dbReference type="AlphaFoldDB" id="A0A4Y7RSD0"/>
<comment type="caution">
    <text evidence="1">The sequence shown here is derived from an EMBL/GenBank/DDBJ whole genome shotgun (WGS) entry which is preliminary data.</text>
</comment>
<dbReference type="EMBL" id="QFFZ01000010">
    <property type="protein sequence ID" value="TEB11908.1"/>
    <property type="molecule type" value="Genomic_DNA"/>
</dbReference>
<organism evidence="1 2">
    <name type="scientific">Pelotomaculum propionicicum</name>
    <dbReference type="NCBI Taxonomy" id="258475"/>
    <lineage>
        <taxon>Bacteria</taxon>
        <taxon>Bacillati</taxon>
        <taxon>Bacillota</taxon>
        <taxon>Clostridia</taxon>
        <taxon>Eubacteriales</taxon>
        <taxon>Desulfotomaculaceae</taxon>
        <taxon>Pelotomaculum</taxon>
    </lineage>
</organism>
<proteinExistence type="predicted"/>
<name>A0A4Y7RSD0_9FIRM</name>
<sequence>MVLKQAAPLRSVASELSEAEVAKLDSRDRGQGTHLCLGHYLEAEVCPQRISRKPKLSQDGELKAVQFRPKRAGSSLDAEQRSQAGFNTMDGFVNNLNWYALLSACDAGAAGRLVIAQNLCSVYNYL</sequence>
<keyword evidence="2" id="KW-1185">Reference proteome</keyword>
<accession>A0A4Y7RSD0</accession>
<reference evidence="1 2" key="1">
    <citation type="journal article" date="2018" name="Environ. Microbiol.">
        <title>Novel energy conservation strategies and behaviour of Pelotomaculum schinkii driving syntrophic propionate catabolism.</title>
        <authorList>
            <person name="Hidalgo-Ahumada C.A.P."/>
            <person name="Nobu M.K."/>
            <person name="Narihiro T."/>
            <person name="Tamaki H."/>
            <person name="Liu W.T."/>
            <person name="Kamagata Y."/>
            <person name="Stams A.J.M."/>
            <person name="Imachi H."/>
            <person name="Sousa D.Z."/>
        </authorList>
    </citation>
    <scope>NUCLEOTIDE SEQUENCE [LARGE SCALE GENOMIC DNA]</scope>
    <source>
        <strain evidence="1 2">MGP</strain>
    </source>
</reference>
<dbReference type="Proteomes" id="UP000297597">
    <property type="component" value="Unassembled WGS sequence"/>
</dbReference>
<evidence type="ECO:0000313" key="1">
    <source>
        <dbReference type="EMBL" id="TEB11908.1"/>
    </source>
</evidence>
<evidence type="ECO:0000313" key="2">
    <source>
        <dbReference type="Proteomes" id="UP000297597"/>
    </source>
</evidence>